<organism evidence="2 3">
    <name type="scientific">Gryllus longicercus</name>
    <dbReference type="NCBI Taxonomy" id="2509291"/>
    <lineage>
        <taxon>Eukaryota</taxon>
        <taxon>Metazoa</taxon>
        <taxon>Ecdysozoa</taxon>
        <taxon>Arthropoda</taxon>
        <taxon>Hexapoda</taxon>
        <taxon>Insecta</taxon>
        <taxon>Pterygota</taxon>
        <taxon>Neoptera</taxon>
        <taxon>Polyneoptera</taxon>
        <taxon>Orthoptera</taxon>
        <taxon>Ensifera</taxon>
        <taxon>Gryllidea</taxon>
        <taxon>Grylloidea</taxon>
        <taxon>Gryllidae</taxon>
        <taxon>Gryllinae</taxon>
        <taxon>Gryllus</taxon>
    </lineage>
</organism>
<evidence type="ECO:0000313" key="3">
    <source>
        <dbReference type="Proteomes" id="UP001378592"/>
    </source>
</evidence>
<sequence>MEEPIVSGLDAALHELGMLSSVTQSRREYLKEQQIRQCNVNRQALNVLHMNTSFVTVVDIGRRKTPSRRFKPYTLCSMREERMRTKSENSDVDADWFPKTSPTLTPVVSNTPDSSGLYKSRSLEDVKVTVSNETDYDNPTPEVESVSDQIQQLQVCE</sequence>
<feature type="region of interest" description="Disordered" evidence="1">
    <location>
        <begin position="130"/>
        <end position="151"/>
    </location>
</feature>
<proteinExistence type="predicted"/>
<comment type="caution">
    <text evidence="2">The sequence shown here is derived from an EMBL/GenBank/DDBJ whole genome shotgun (WGS) entry which is preliminary data.</text>
</comment>
<feature type="compositionally biased region" description="Polar residues" evidence="1">
    <location>
        <begin position="100"/>
        <end position="114"/>
    </location>
</feature>
<protein>
    <submittedName>
        <fullName evidence="2">Uncharacterized protein</fullName>
    </submittedName>
</protein>
<dbReference type="Proteomes" id="UP001378592">
    <property type="component" value="Unassembled WGS sequence"/>
</dbReference>
<accession>A0AAN9VRZ7</accession>
<name>A0AAN9VRZ7_9ORTH</name>
<keyword evidence="3" id="KW-1185">Reference proteome</keyword>
<evidence type="ECO:0000313" key="2">
    <source>
        <dbReference type="EMBL" id="KAK7867337.1"/>
    </source>
</evidence>
<gene>
    <name evidence="2" type="ORF">R5R35_001112</name>
</gene>
<reference evidence="2 3" key="1">
    <citation type="submission" date="2024-03" db="EMBL/GenBank/DDBJ databases">
        <title>The genome assembly and annotation of the cricket Gryllus longicercus Weissman &amp; Gray.</title>
        <authorList>
            <person name="Szrajer S."/>
            <person name="Gray D."/>
            <person name="Ylla G."/>
        </authorList>
    </citation>
    <scope>NUCLEOTIDE SEQUENCE [LARGE SCALE GENOMIC DNA]</scope>
    <source>
        <strain evidence="2">DAG 2021-001</strain>
        <tissue evidence="2">Whole body minus gut</tissue>
    </source>
</reference>
<dbReference type="AlphaFoldDB" id="A0AAN9VRZ7"/>
<feature type="region of interest" description="Disordered" evidence="1">
    <location>
        <begin position="82"/>
        <end position="116"/>
    </location>
</feature>
<evidence type="ECO:0000256" key="1">
    <source>
        <dbReference type="SAM" id="MobiDB-lite"/>
    </source>
</evidence>
<dbReference type="EMBL" id="JAZDUA010000122">
    <property type="protein sequence ID" value="KAK7867337.1"/>
    <property type="molecule type" value="Genomic_DNA"/>
</dbReference>